<dbReference type="Proteomes" id="UP000015105">
    <property type="component" value="Chromosome 3D"/>
</dbReference>
<reference evidence="1" key="4">
    <citation type="submission" date="2019-03" db="UniProtKB">
        <authorList>
            <consortium name="EnsemblPlants"/>
        </authorList>
    </citation>
    <scope>IDENTIFICATION</scope>
</reference>
<accession>A0A453F3K7</accession>
<reference evidence="2" key="2">
    <citation type="journal article" date="2017" name="Nat. Plants">
        <title>The Aegilops tauschii genome reveals multiple impacts of transposons.</title>
        <authorList>
            <person name="Zhao G."/>
            <person name="Zou C."/>
            <person name="Li K."/>
            <person name="Wang K."/>
            <person name="Li T."/>
            <person name="Gao L."/>
            <person name="Zhang X."/>
            <person name="Wang H."/>
            <person name="Yang Z."/>
            <person name="Liu X."/>
            <person name="Jiang W."/>
            <person name="Mao L."/>
            <person name="Kong X."/>
            <person name="Jiao Y."/>
            <person name="Jia J."/>
        </authorList>
    </citation>
    <scope>NUCLEOTIDE SEQUENCE [LARGE SCALE GENOMIC DNA]</scope>
    <source>
        <strain evidence="2">cv. AL8/78</strain>
    </source>
</reference>
<reference evidence="2" key="1">
    <citation type="journal article" date="2014" name="Science">
        <title>Ancient hybridizations among the ancestral genomes of bread wheat.</title>
        <authorList>
            <consortium name="International Wheat Genome Sequencing Consortium,"/>
            <person name="Marcussen T."/>
            <person name="Sandve S.R."/>
            <person name="Heier L."/>
            <person name="Spannagl M."/>
            <person name="Pfeifer M."/>
            <person name="Jakobsen K.S."/>
            <person name="Wulff B.B."/>
            <person name="Steuernagel B."/>
            <person name="Mayer K.F."/>
            <person name="Olsen O.A."/>
        </authorList>
    </citation>
    <scope>NUCLEOTIDE SEQUENCE [LARGE SCALE GENOMIC DNA]</scope>
    <source>
        <strain evidence="2">cv. AL8/78</strain>
    </source>
</reference>
<keyword evidence="2" id="KW-1185">Reference proteome</keyword>
<reference evidence="1" key="3">
    <citation type="journal article" date="2017" name="Nature">
        <title>Genome sequence of the progenitor of the wheat D genome Aegilops tauschii.</title>
        <authorList>
            <person name="Luo M.C."/>
            <person name="Gu Y.Q."/>
            <person name="Puiu D."/>
            <person name="Wang H."/>
            <person name="Twardziok S.O."/>
            <person name="Deal K.R."/>
            <person name="Huo N."/>
            <person name="Zhu T."/>
            <person name="Wang L."/>
            <person name="Wang Y."/>
            <person name="McGuire P.E."/>
            <person name="Liu S."/>
            <person name="Long H."/>
            <person name="Ramasamy R.K."/>
            <person name="Rodriguez J.C."/>
            <person name="Van S.L."/>
            <person name="Yuan L."/>
            <person name="Wang Z."/>
            <person name="Xia Z."/>
            <person name="Xiao L."/>
            <person name="Anderson O.D."/>
            <person name="Ouyang S."/>
            <person name="Liang Y."/>
            <person name="Zimin A.V."/>
            <person name="Pertea G."/>
            <person name="Qi P."/>
            <person name="Bennetzen J.L."/>
            <person name="Dai X."/>
            <person name="Dawson M.W."/>
            <person name="Muller H.G."/>
            <person name="Kugler K."/>
            <person name="Rivarola-Duarte L."/>
            <person name="Spannagl M."/>
            <person name="Mayer K.F.X."/>
            <person name="Lu F.H."/>
            <person name="Bevan M.W."/>
            <person name="Leroy P."/>
            <person name="Li P."/>
            <person name="You F.M."/>
            <person name="Sun Q."/>
            <person name="Liu Z."/>
            <person name="Lyons E."/>
            <person name="Wicker T."/>
            <person name="Salzberg S.L."/>
            <person name="Devos K.M."/>
            <person name="Dvorak J."/>
        </authorList>
    </citation>
    <scope>NUCLEOTIDE SEQUENCE [LARGE SCALE GENOMIC DNA]</scope>
    <source>
        <strain evidence="1">cv. AL8/78</strain>
    </source>
</reference>
<reference evidence="1" key="5">
    <citation type="journal article" date="2021" name="G3 (Bethesda)">
        <title>Aegilops tauschii genome assembly Aet v5.0 features greater sequence contiguity and improved annotation.</title>
        <authorList>
            <person name="Wang L."/>
            <person name="Zhu T."/>
            <person name="Rodriguez J.C."/>
            <person name="Deal K.R."/>
            <person name="Dubcovsky J."/>
            <person name="McGuire P.E."/>
            <person name="Lux T."/>
            <person name="Spannagl M."/>
            <person name="Mayer K.F.X."/>
            <person name="Baldrich P."/>
            <person name="Meyers B.C."/>
            <person name="Huo N."/>
            <person name="Gu Y.Q."/>
            <person name="Zhou H."/>
            <person name="Devos K.M."/>
            <person name="Bennetzen J.L."/>
            <person name="Unver T."/>
            <person name="Budak H."/>
            <person name="Gulick P.J."/>
            <person name="Galiba G."/>
            <person name="Kalapos B."/>
            <person name="Nelson D.R."/>
            <person name="Li P."/>
            <person name="You F.M."/>
            <person name="Luo M.C."/>
            <person name="Dvorak J."/>
        </authorList>
    </citation>
    <scope>NUCLEOTIDE SEQUENCE [LARGE SCALE GENOMIC DNA]</scope>
    <source>
        <strain evidence="1">cv. AL8/78</strain>
    </source>
</reference>
<protein>
    <recommendedName>
        <fullName evidence="3">Reverse transcriptase zinc-binding domain-containing protein</fullName>
    </recommendedName>
</protein>
<evidence type="ECO:0008006" key="3">
    <source>
        <dbReference type="Google" id="ProtNLM"/>
    </source>
</evidence>
<dbReference type="Gramene" id="AET3Gv20560600.1">
    <property type="protein sequence ID" value="AET3Gv20560600.1"/>
    <property type="gene ID" value="AET3Gv20560600"/>
</dbReference>
<name>A0A453F3K7_AEGTS</name>
<dbReference type="AlphaFoldDB" id="A0A453F3K7"/>
<organism evidence="1 2">
    <name type="scientific">Aegilops tauschii subsp. strangulata</name>
    <name type="common">Goatgrass</name>
    <dbReference type="NCBI Taxonomy" id="200361"/>
    <lineage>
        <taxon>Eukaryota</taxon>
        <taxon>Viridiplantae</taxon>
        <taxon>Streptophyta</taxon>
        <taxon>Embryophyta</taxon>
        <taxon>Tracheophyta</taxon>
        <taxon>Spermatophyta</taxon>
        <taxon>Magnoliopsida</taxon>
        <taxon>Liliopsida</taxon>
        <taxon>Poales</taxon>
        <taxon>Poaceae</taxon>
        <taxon>BOP clade</taxon>
        <taxon>Pooideae</taxon>
        <taxon>Triticodae</taxon>
        <taxon>Triticeae</taxon>
        <taxon>Triticinae</taxon>
        <taxon>Aegilops</taxon>
    </lineage>
</organism>
<evidence type="ECO:0000313" key="1">
    <source>
        <dbReference type="EnsemblPlants" id="AET3Gv20560600.1"/>
    </source>
</evidence>
<dbReference type="EnsemblPlants" id="AET3Gv20560600.1">
    <property type="protein sequence ID" value="AET3Gv20560600.1"/>
    <property type="gene ID" value="AET3Gv20560600"/>
</dbReference>
<sequence length="97" mass="11881">MFKCGFTIRVWNIIYNWLGIQSANPSWSNLQTVKQWWSSNEGRPGYSRKANNSLQMFICWEIWNERNARVFRSKASILREWPRRLRMRRRLVARARF</sequence>
<proteinExistence type="predicted"/>
<evidence type="ECO:0000313" key="2">
    <source>
        <dbReference type="Proteomes" id="UP000015105"/>
    </source>
</evidence>